<dbReference type="SUPFAM" id="SSF50715">
    <property type="entry name" value="Ribosomal protein L25-like"/>
    <property type="match status" value="1"/>
</dbReference>
<organism evidence="2 3">
    <name type="scientific">Acidiferrobacter thiooxydans</name>
    <dbReference type="NCBI Taxonomy" id="163359"/>
    <lineage>
        <taxon>Bacteria</taxon>
        <taxon>Pseudomonadati</taxon>
        <taxon>Pseudomonadota</taxon>
        <taxon>Gammaproteobacteria</taxon>
        <taxon>Acidiferrobacterales</taxon>
        <taxon>Acidiferrobacteraceae</taxon>
        <taxon>Acidiferrobacter</taxon>
    </lineage>
</organism>
<dbReference type="NCBIfam" id="NF004612">
    <property type="entry name" value="PRK05943.1"/>
    <property type="match status" value="1"/>
</dbReference>
<keyword evidence="1 2" id="KW-0689">Ribosomal protein</keyword>
<evidence type="ECO:0000313" key="2">
    <source>
        <dbReference type="EMBL" id="RCN58587.1"/>
    </source>
</evidence>
<dbReference type="HAMAP" id="MF_01336">
    <property type="entry name" value="Ribosomal_bL25"/>
    <property type="match status" value="1"/>
</dbReference>
<dbReference type="CDD" id="cd00495">
    <property type="entry name" value="Ribosomal_L25_TL5_CTC"/>
    <property type="match status" value="1"/>
</dbReference>
<dbReference type="InterPro" id="IPR020930">
    <property type="entry name" value="Ribosomal_uL5_bac-type"/>
</dbReference>
<dbReference type="PANTHER" id="PTHR33284">
    <property type="entry name" value="RIBOSOMAL PROTEIN L25/GLN-TRNA SYNTHETASE, ANTI-CODON-BINDING DOMAIN-CONTAINING PROTEIN"/>
    <property type="match status" value="1"/>
</dbReference>
<proteinExistence type="inferred from homology"/>
<dbReference type="InterPro" id="IPR020056">
    <property type="entry name" value="Rbsml_bL25/Gln-tRNA_synth_N"/>
</dbReference>
<dbReference type="GO" id="GO:0008097">
    <property type="term" value="F:5S rRNA binding"/>
    <property type="evidence" value="ECO:0007669"/>
    <property type="project" value="InterPro"/>
</dbReference>
<comment type="subunit">
    <text evidence="1">Part of the 50S ribosomal subunit; part of the 5S rRNA/L5/L18/L25 subcomplex. Contacts the 5S rRNA. Binds to the 5S rRNA independently of L5 and L18.</text>
</comment>
<name>A0A1C2FZH7_9GAMM</name>
<comment type="similarity">
    <text evidence="1">Belongs to the bacterial ribosomal protein bL25 family. CTC subfamily.</text>
</comment>
<dbReference type="InterPro" id="IPR001021">
    <property type="entry name" value="Ribosomal_bL25_long"/>
</dbReference>
<gene>
    <name evidence="1" type="primary">rplY</name>
    <name evidence="1" type="synonym">ctc</name>
    <name evidence="2" type="ORF">C4900_02025</name>
</gene>
<dbReference type="AlphaFoldDB" id="A0A1C2FZH7"/>
<keyword evidence="1" id="KW-0694">RNA-binding</keyword>
<dbReference type="NCBIfam" id="TIGR00731">
    <property type="entry name" value="bL25_bact_ctc"/>
    <property type="match status" value="1"/>
</dbReference>
<dbReference type="InterPro" id="IPR020055">
    <property type="entry name" value="Ribosomal_bL25_short"/>
</dbReference>
<dbReference type="InterPro" id="IPR020057">
    <property type="entry name" value="Ribosomal_bL25_b-dom"/>
</dbReference>
<dbReference type="Gene3D" id="2.40.240.10">
    <property type="entry name" value="Ribosomal Protein L25, Chain P"/>
    <property type="match status" value="1"/>
</dbReference>
<dbReference type="STRING" id="163359.A9R16_15085"/>
<dbReference type="OrthoDB" id="9806411at2"/>
<dbReference type="NCBIfam" id="NF004128">
    <property type="entry name" value="PRK05618.1-2"/>
    <property type="match status" value="1"/>
</dbReference>
<dbReference type="PANTHER" id="PTHR33284:SF1">
    <property type="entry name" value="RIBOSOMAL PROTEIN L25_GLN-TRNA SYNTHETASE, ANTI-CODON-BINDING DOMAIN-CONTAINING PROTEIN"/>
    <property type="match status" value="1"/>
</dbReference>
<dbReference type="Pfam" id="PF01386">
    <property type="entry name" value="Ribosomal_L25p"/>
    <property type="match status" value="1"/>
</dbReference>
<keyword evidence="1" id="KW-0687">Ribonucleoprotein</keyword>
<dbReference type="NCBIfam" id="NF004130">
    <property type="entry name" value="PRK05618.1-5"/>
    <property type="match status" value="1"/>
</dbReference>
<dbReference type="GO" id="GO:0022625">
    <property type="term" value="C:cytosolic large ribosomal subunit"/>
    <property type="evidence" value="ECO:0007669"/>
    <property type="project" value="TreeGrafter"/>
</dbReference>
<dbReference type="GO" id="GO:0003735">
    <property type="term" value="F:structural constituent of ribosome"/>
    <property type="evidence" value="ECO:0007669"/>
    <property type="project" value="InterPro"/>
</dbReference>
<dbReference type="Gene3D" id="2.170.120.20">
    <property type="entry name" value="Ribosomal protein L25, beta domain"/>
    <property type="match status" value="1"/>
</dbReference>
<protein>
    <recommendedName>
        <fullName evidence="1">Large ribosomal subunit protein bL25</fullName>
    </recommendedName>
    <alternativeName>
        <fullName evidence="1">General stress protein CTC</fullName>
    </alternativeName>
</protein>
<dbReference type="EMBL" id="PSYR01000001">
    <property type="protein sequence ID" value="RCN58587.1"/>
    <property type="molecule type" value="Genomic_DNA"/>
</dbReference>
<dbReference type="Pfam" id="PF14693">
    <property type="entry name" value="Ribosomal_TL5_C"/>
    <property type="match status" value="1"/>
</dbReference>
<evidence type="ECO:0000256" key="1">
    <source>
        <dbReference type="HAMAP-Rule" id="MF_01334"/>
    </source>
</evidence>
<dbReference type="Proteomes" id="UP000253250">
    <property type="component" value="Unassembled WGS sequence"/>
</dbReference>
<dbReference type="InterPro" id="IPR011035">
    <property type="entry name" value="Ribosomal_bL25/Gln-tRNA_synth"/>
</dbReference>
<evidence type="ECO:0000313" key="3">
    <source>
        <dbReference type="Proteomes" id="UP000253250"/>
    </source>
</evidence>
<keyword evidence="3" id="KW-1185">Reference proteome</keyword>
<accession>A0A1C2FZH7</accession>
<reference evidence="2 3" key="1">
    <citation type="submission" date="2018-02" db="EMBL/GenBank/DDBJ databases">
        <title>Insights into the biology of acidophilic members of the Acidiferrobacteraceae family derived from comparative genomic analyses.</title>
        <authorList>
            <person name="Issotta F."/>
            <person name="Thyssen C."/>
            <person name="Mena C."/>
            <person name="Moya A."/>
            <person name="Bellenberg S."/>
            <person name="Sproer C."/>
            <person name="Covarrubias P.C."/>
            <person name="Sand W."/>
            <person name="Quatrini R."/>
            <person name="Vera M."/>
        </authorList>
    </citation>
    <scope>NUCLEOTIDE SEQUENCE [LARGE SCALE GENOMIC DNA]</scope>
    <source>
        <strain evidence="3">m-1</strain>
    </source>
</reference>
<dbReference type="InterPro" id="IPR037121">
    <property type="entry name" value="Ribosomal_bL25_C"/>
</dbReference>
<dbReference type="RefSeq" id="WP_065971451.1">
    <property type="nucleotide sequence ID" value="NZ_CP080624.1"/>
</dbReference>
<keyword evidence="1" id="KW-0699">rRNA-binding</keyword>
<dbReference type="HAMAP" id="MF_01334">
    <property type="entry name" value="Ribosomal_bL25_CTC"/>
    <property type="match status" value="1"/>
</dbReference>
<dbReference type="InterPro" id="IPR029751">
    <property type="entry name" value="Ribosomal_L25_dom"/>
</dbReference>
<comment type="caution">
    <text evidence="2">The sequence shown here is derived from an EMBL/GenBank/DDBJ whole genome shotgun (WGS) entry which is preliminary data.</text>
</comment>
<sequence>MSGKFELNAEMRSAKGTGASRRLRRAGKVPGILYGAGKDPVMLSFEHDPLWHKTRHEAFYTSILSIKVNGEVIDQAILRDLHMHPYKPRVAHVDLQRVSATERLHLPVPLHFINQETAPGVKLQGGLIAHLMTEVDVSCLPSQLPEFLTVDVGNLRVGESIHLSNLTVPEGVTLTDLAHGNDLAIVTITVVRETVEAEAAPAVEAAAPAAEAQAPKAEGK</sequence>
<comment type="function">
    <text evidence="1">This is one of the proteins that binds to the 5S RNA in the ribosome where it forms part of the central protuberance.</text>
</comment>
<dbReference type="GO" id="GO:0006412">
    <property type="term" value="P:translation"/>
    <property type="evidence" value="ECO:0007669"/>
    <property type="project" value="UniProtKB-UniRule"/>
</dbReference>